<proteinExistence type="predicted"/>
<sequence>MVRERRSRPCRVAGEIAAGCTKQEQAHRLFFLVHLTSLLTHHPFTRSIAAFYDAQPAVVVGLCERERSTRSSPSAPTIVGSFQPRRSTRRRGMNSGERKKKRKNIVSS</sequence>
<accession>A0A8D8JKN0</accession>
<feature type="region of interest" description="Disordered" evidence="1">
    <location>
        <begin position="66"/>
        <end position="108"/>
    </location>
</feature>
<organism evidence="2">
    <name type="scientific">Culex pipiens</name>
    <name type="common">House mosquito</name>
    <dbReference type="NCBI Taxonomy" id="7175"/>
    <lineage>
        <taxon>Eukaryota</taxon>
        <taxon>Metazoa</taxon>
        <taxon>Ecdysozoa</taxon>
        <taxon>Arthropoda</taxon>
        <taxon>Hexapoda</taxon>
        <taxon>Insecta</taxon>
        <taxon>Pterygota</taxon>
        <taxon>Neoptera</taxon>
        <taxon>Endopterygota</taxon>
        <taxon>Diptera</taxon>
        <taxon>Nematocera</taxon>
        <taxon>Culicoidea</taxon>
        <taxon>Culicidae</taxon>
        <taxon>Culicinae</taxon>
        <taxon>Culicini</taxon>
        <taxon>Culex</taxon>
        <taxon>Culex</taxon>
    </lineage>
</organism>
<dbReference type="EMBL" id="HBUE01179926">
    <property type="protein sequence ID" value="CAG6519718.1"/>
    <property type="molecule type" value="Transcribed_RNA"/>
</dbReference>
<name>A0A8D8JKN0_CULPI</name>
<evidence type="ECO:0000256" key="1">
    <source>
        <dbReference type="SAM" id="MobiDB-lite"/>
    </source>
</evidence>
<protein>
    <submittedName>
        <fullName evidence="2">(northern house mosquito) hypothetical protein</fullName>
    </submittedName>
</protein>
<feature type="compositionally biased region" description="Basic residues" evidence="1">
    <location>
        <begin position="86"/>
        <end position="108"/>
    </location>
</feature>
<evidence type="ECO:0000313" key="2">
    <source>
        <dbReference type="EMBL" id="CAG6571272.1"/>
    </source>
</evidence>
<dbReference type="AlphaFoldDB" id="A0A8D8JKN0"/>
<dbReference type="EMBL" id="HBUE01067036">
    <property type="protein sequence ID" value="CAG6471126.1"/>
    <property type="molecule type" value="Transcribed_RNA"/>
</dbReference>
<dbReference type="EMBL" id="HBUE01285532">
    <property type="protein sequence ID" value="CAG6571272.1"/>
    <property type="molecule type" value="Transcribed_RNA"/>
</dbReference>
<reference evidence="2" key="1">
    <citation type="submission" date="2021-05" db="EMBL/GenBank/DDBJ databases">
        <authorList>
            <person name="Alioto T."/>
            <person name="Alioto T."/>
            <person name="Gomez Garrido J."/>
        </authorList>
    </citation>
    <scope>NUCLEOTIDE SEQUENCE</scope>
</reference>